<proteinExistence type="predicted"/>
<sequence length="143" mass="17171">MATVKMLRPYYIKVFDRHVLVILEYQYFAMVMDNHVYQFIPTESREIRINRKTQKIENVGARFAFQKGNDIIYMNMSELMAIPDFLVQLREIVKPYYIEEGSQENDQNSVIIDELERMNVKRLIDKALDNRDKKTFEQLLKLL</sequence>
<dbReference type="EMBL" id="FOJW01000003">
    <property type="protein sequence ID" value="SFA87847.1"/>
    <property type="molecule type" value="Genomic_DNA"/>
</dbReference>
<gene>
    <name evidence="2" type="ORF">SAMN04488072_10329</name>
</gene>
<dbReference type="OrthoDB" id="2930704at2"/>
<reference evidence="2 3" key="1">
    <citation type="submission" date="2016-10" db="EMBL/GenBank/DDBJ databases">
        <authorList>
            <person name="de Groot N.N."/>
        </authorList>
    </citation>
    <scope>NUCLEOTIDE SEQUENCE [LARGE SCALE GENOMIC DNA]</scope>
    <source>
        <strain evidence="2 3">CGMCC 1.3702</strain>
    </source>
</reference>
<dbReference type="RefSeq" id="WP_090234275.1">
    <property type="nucleotide sequence ID" value="NZ_FOJW01000003.1"/>
</dbReference>
<evidence type="ECO:0000259" key="1">
    <source>
        <dbReference type="Pfam" id="PF08858"/>
    </source>
</evidence>
<dbReference type="InterPro" id="IPR014957">
    <property type="entry name" value="IDEAL_dom"/>
</dbReference>
<name>A0A1I0WHH6_9BACI</name>
<organism evidence="2 3">
    <name type="scientific">Lentibacillus halodurans</name>
    <dbReference type="NCBI Taxonomy" id="237679"/>
    <lineage>
        <taxon>Bacteria</taxon>
        <taxon>Bacillati</taxon>
        <taxon>Bacillota</taxon>
        <taxon>Bacilli</taxon>
        <taxon>Bacillales</taxon>
        <taxon>Bacillaceae</taxon>
        <taxon>Lentibacillus</taxon>
    </lineage>
</organism>
<feature type="domain" description="IDEAL" evidence="1">
    <location>
        <begin position="116"/>
        <end position="139"/>
    </location>
</feature>
<evidence type="ECO:0000313" key="3">
    <source>
        <dbReference type="Proteomes" id="UP000198642"/>
    </source>
</evidence>
<accession>A0A1I0WHH6</accession>
<dbReference type="STRING" id="237679.SAMN04488072_10329"/>
<dbReference type="InterPro" id="IPR027393">
    <property type="entry name" value="Virus_scaffolding_prot_C"/>
</dbReference>
<evidence type="ECO:0000313" key="2">
    <source>
        <dbReference type="EMBL" id="SFA87847.1"/>
    </source>
</evidence>
<dbReference type="Pfam" id="PF08858">
    <property type="entry name" value="IDEAL"/>
    <property type="match status" value="1"/>
</dbReference>
<dbReference type="Gene3D" id="4.10.810.10">
    <property type="entry name" value="Virus Scaffolding Protein, Chain A"/>
    <property type="match status" value="1"/>
</dbReference>
<dbReference type="Proteomes" id="UP000198642">
    <property type="component" value="Unassembled WGS sequence"/>
</dbReference>
<protein>
    <submittedName>
        <fullName evidence="2">IDEAL domain-containing protein</fullName>
    </submittedName>
</protein>
<keyword evidence="3" id="KW-1185">Reference proteome</keyword>
<dbReference type="AlphaFoldDB" id="A0A1I0WHH6"/>